<dbReference type="Proteomes" id="UP001389717">
    <property type="component" value="Unassembled WGS sequence"/>
</dbReference>
<organism evidence="2 3">
    <name type="scientific">Rossellomorea oryzaecorticis</name>
    <dbReference type="NCBI Taxonomy" id="1396505"/>
    <lineage>
        <taxon>Bacteria</taxon>
        <taxon>Bacillati</taxon>
        <taxon>Bacillota</taxon>
        <taxon>Bacilli</taxon>
        <taxon>Bacillales</taxon>
        <taxon>Bacillaceae</taxon>
        <taxon>Rossellomorea</taxon>
    </lineage>
</organism>
<keyword evidence="1" id="KW-0812">Transmembrane</keyword>
<comment type="caution">
    <text evidence="2">The sequence shown here is derived from an EMBL/GenBank/DDBJ whole genome shotgun (WGS) entry which is preliminary data.</text>
</comment>
<accession>A0ABU9K6J4</accession>
<evidence type="ECO:0000313" key="2">
    <source>
        <dbReference type="EMBL" id="MEL3971694.1"/>
    </source>
</evidence>
<dbReference type="RefSeq" id="WP_341981240.1">
    <property type="nucleotide sequence ID" value="NZ_JBBYAF010000007.1"/>
</dbReference>
<gene>
    <name evidence="2" type="ORF">AAEO50_05310</name>
</gene>
<protein>
    <recommendedName>
        <fullName evidence="4">DUF4367 domain-containing protein</fullName>
    </recommendedName>
</protein>
<reference evidence="2 3" key="1">
    <citation type="submission" date="2024-04" db="EMBL/GenBank/DDBJ databases">
        <title>Bacillus oryzaecorticis sp. nov., a moderately halophilic bacterium isolated from rice husks.</title>
        <authorList>
            <person name="Zhu H.-S."/>
        </authorList>
    </citation>
    <scope>NUCLEOTIDE SEQUENCE [LARGE SCALE GENOMIC DNA]</scope>
    <source>
        <strain evidence="2 3">ZC255</strain>
    </source>
</reference>
<evidence type="ECO:0000256" key="1">
    <source>
        <dbReference type="SAM" id="Phobius"/>
    </source>
</evidence>
<evidence type="ECO:0008006" key="4">
    <source>
        <dbReference type="Google" id="ProtNLM"/>
    </source>
</evidence>
<keyword evidence="3" id="KW-1185">Reference proteome</keyword>
<feature type="transmembrane region" description="Helical" evidence="1">
    <location>
        <begin position="54"/>
        <end position="74"/>
    </location>
</feature>
<sequence>MNENEFDAKVKGLFDQDSIPPIVKKRMNEAYDRIEEDGKKNRWKMIYPIISKKVKAGLIGGLMIAIPAFGVFAYNGFQLFDSEGEVVMEISKSPADVQEWNDDSVEALKEKVKQGEALVYYKVSDYPEKAFTVYRKPAVFSDFQKYRDTIAHSYAPSETLPLGFKFVSGKITVDAAEGQFQRVESELFAKAAHSEKEVVAKIVKVQEKSDQIVTVTTYSNDKTELFIRSSSNVELYENMPLDDGELSVSKVDLQDHEAFYLKKTKGEFPYQSILWIKEYDGEKVMYEVMTYALDELSEDDLTGIAETIHR</sequence>
<name>A0ABU9K6J4_9BACI</name>
<keyword evidence="1" id="KW-1133">Transmembrane helix</keyword>
<dbReference type="EMBL" id="JBBYAF010000007">
    <property type="protein sequence ID" value="MEL3971694.1"/>
    <property type="molecule type" value="Genomic_DNA"/>
</dbReference>
<proteinExistence type="predicted"/>
<evidence type="ECO:0000313" key="3">
    <source>
        <dbReference type="Proteomes" id="UP001389717"/>
    </source>
</evidence>
<keyword evidence="1" id="KW-0472">Membrane</keyword>